<reference evidence="14 15" key="1">
    <citation type="submission" date="2019-08" db="EMBL/GenBank/DDBJ databases">
        <title>The genome of the soybean aphid Biotype 1, its phylome, world population structure and adaptation to the North American continent.</title>
        <authorList>
            <person name="Giordano R."/>
            <person name="Donthu R.K."/>
            <person name="Hernandez A.G."/>
            <person name="Wright C.L."/>
            <person name="Zimin A.V."/>
        </authorList>
    </citation>
    <scope>NUCLEOTIDE SEQUENCE [LARGE SCALE GENOMIC DNA]</scope>
    <source>
        <tissue evidence="14">Whole aphids</tissue>
    </source>
</reference>
<feature type="domain" description="G-protein coupled receptors family 1 profile" evidence="13">
    <location>
        <begin position="42"/>
        <end position="308"/>
    </location>
</feature>
<dbReference type="InterPro" id="IPR017452">
    <property type="entry name" value="GPCR_Rhodpsn_7TM"/>
</dbReference>
<proteinExistence type="inferred from homology"/>
<keyword evidence="8 11" id="KW-0675">Receptor</keyword>
<accession>A0A6G0SYT3</accession>
<dbReference type="PROSITE" id="PS00237">
    <property type="entry name" value="G_PROTEIN_RECEP_F1_1"/>
    <property type="match status" value="1"/>
</dbReference>
<dbReference type="Pfam" id="PF00001">
    <property type="entry name" value="7tm_1"/>
    <property type="match status" value="1"/>
</dbReference>
<evidence type="ECO:0000313" key="14">
    <source>
        <dbReference type="EMBL" id="KAE9523533.1"/>
    </source>
</evidence>
<dbReference type="GO" id="GO:0004930">
    <property type="term" value="F:G protein-coupled receptor activity"/>
    <property type="evidence" value="ECO:0007669"/>
    <property type="project" value="UniProtKB-KW"/>
</dbReference>
<feature type="transmembrane region" description="Helical" evidence="12">
    <location>
        <begin position="30"/>
        <end position="51"/>
    </location>
</feature>
<evidence type="ECO:0000256" key="2">
    <source>
        <dbReference type="ARBA" id="ARBA00010663"/>
    </source>
</evidence>
<keyword evidence="15" id="KW-1185">Reference proteome</keyword>
<dbReference type="AlphaFoldDB" id="A0A6G0SYT3"/>
<keyword evidence="5 12" id="KW-1133">Transmembrane helix</keyword>
<feature type="transmembrane region" description="Helical" evidence="12">
    <location>
        <begin position="255"/>
        <end position="274"/>
    </location>
</feature>
<name>A0A6G0SYT3_APHGL</name>
<evidence type="ECO:0000259" key="13">
    <source>
        <dbReference type="PROSITE" id="PS50262"/>
    </source>
</evidence>
<evidence type="ECO:0000256" key="12">
    <source>
        <dbReference type="SAM" id="Phobius"/>
    </source>
</evidence>
<dbReference type="CDD" id="cd00637">
    <property type="entry name" value="7tm_classA_rhodopsin-like"/>
    <property type="match status" value="1"/>
</dbReference>
<dbReference type="OrthoDB" id="5959154at2759"/>
<dbReference type="GO" id="GO:0005886">
    <property type="term" value="C:plasma membrane"/>
    <property type="evidence" value="ECO:0007669"/>
    <property type="project" value="UniProtKB-SubCell"/>
</dbReference>
<evidence type="ECO:0000256" key="7">
    <source>
        <dbReference type="ARBA" id="ARBA00023136"/>
    </source>
</evidence>
<dbReference type="PANTHER" id="PTHR11866">
    <property type="entry name" value="G-PROTEIN COUPLED RECEPTOR FAMILY 1 MEMBER"/>
    <property type="match status" value="1"/>
</dbReference>
<dbReference type="Proteomes" id="UP000475862">
    <property type="component" value="Unassembled WGS sequence"/>
</dbReference>
<keyword evidence="3" id="KW-1003">Cell membrane</keyword>
<evidence type="ECO:0000256" key="11">
    <source>
        <dbReference type="RuleBase" id="RU000688"/>
    </source>
</evidence>
<sequence>MELTAANVTSLPSSASTAIPINTLSVNETLFYIGLAVIGIFGNLLELFILYRTRSSSNQKHVFMLRCMATNDLIVVVALLVQVCVNFKRPDYMRNHVWSCRLRVVWRFFMLYSGCLAMVMAIERWVALTKPFFFYQNNISLRQLKLMVVILWFGEFCLVCAPIFGFGLYWDEKLSLCVRYRYAKKPLDVLYAYLYFCHGVFLCSTIAYTNLAVMKALCMKDSLQNKHNGTMRRSNRESSLTFNTITKEERSFGRLMFLLCVAFVTCWVPQMISIPLTRFVEDESRVLPFTIAGDILLAIHFPLDPFLYVLQQWTLVKSVCFSELRPKNKENANDGRISTRTTDEVFLQQQF</sequence>
<evidence type="ECO:0000256" key="10">
    <source>
        <dbReference type="ARBA" id="ARBA00023224"/>
    </source>
</evidence>
<dbReference type="PROSITE" id="PS50262">
    <property type="entry name" value="G_PROTEIN_RECEP_F1_2"/>
    <property type="match status" value="1"/>
</dbReference>
<keyword evidence="4 11" id="KW-0812">Transmembrane</keyword>
<feature type="transmembrane region" description="Helical" evidence="12">
    <location>
        <begin position="105"/>
        <end position="126"/>
    </location>
</feature>
<dbReference type="SUPFAM" id="SSF81321">
    <property type="entry name" value="Family A G protein-coupled receptor-like"/>
    <property type="match status" value="1"/>
</dbReference>
<dbReference type="GO" id="GO:0007204">
    <property type="term" value="P:positive regulation of cytosolic calcium ion concentration"/>
    <property type="evidence" value="ECO:0007669"/>
    <property type="project" value="TreeGrafter"/>
</dbReference>
<protein>
    <recommendedName>
        <fullName evidence="13">G-protein coupled receptors family 1 profile domain-containing protein</fullName>
    </recommendedName>
</protein>
<evidence type="ECO:0000256" key="1">
    <source>
        <dbReference type="ARBA" id="ARBA00004651"/>
    </source>
</evidence>
<feature type="transmembrane region" description="Helical" evidence="12">
    <location>
        <begin position="146"/>
        <end position="170"/>
    </location>
</feature>
<keyword evidence="7 12" id="KW-0472">Membrane</keyword>
<keyword evidence="9" id="KW-0325">Glycoprotein</keyword>
<feature type="transmembrane region" description="Helical" evidence="12">
    <location>
        <begin position="190"/>
        <end position="213"/>
    </location>
</feature>
<dbReference type="GO" id="GO:0007189">
    <property type="term" value="P:adenylate cyclase-activating G protein-coupled receptor signaling pathway"/>
    <property type="evidence" value="ECO:0007669"/>
    <property type="project" value="TreeGrafter"/>
</dbReference>
<comment type="similarity">
    <text evidence="2 11">Belongs to the G-protein coupled receptor 1 family.</text>
</comment>
<evidence type="ECO:0000256" key="9">
    <source>
        <dbReference type="ARBA" id="ARBA00023180"/>
    </source>
</evidence>
<organism evidence="14 15">
    <name type="scientific">Aphis glycines</name>
    <name type="common">Soybean aphid</name>
    <dbReference type="NCBI Taxonomy" id="307491"/>
    <lineage>
        <taxon>Eukaryota</taxon>
        <taxon>Metazoa</taxon>
        <taxon>Ecdysozoa</taxon>
        <taxon>Arthropoda</taxon>
        <taxon>Hexapoda</taxon>
        <taxon>Insecta</taxon>
        <taxon>Pterygota</taxon>
        <taxon>Neoptera</taxon>
        <taxon>Paraneoptera</taxon>
        <taxon>Hemiptera</taxon>
        <taxon>Sternorrhyncha</taxon>
        <taxon>Aphidomorpha</taxon>
        <taxon>Aphidoidea</taxon>
        <taxon>Aphididae</taxon>
        <taxon>Aphidini</taxon>
        <taxon>Aphis</taxon>
        <taxon>Aphis</taxon>
    </lineage>
</organism>
<dbReference type="InterPro" id="IPR000276">
    <property type="entry name" value="GPCR_Rhodpsn"/>
</dbReference>
<evidence type="ECO:0000313" key="15">
    <source>
        <dbReference type="Proteomes" id="UP000475862"/>
    </source>
</evidence>
<dbReference type="PRINTS" id="PR00237">
    <property type="entry name" value="GPCRRHODOPSN"/>
</dbReference>
<dbReference type="InterPro" id="IPR008365">
    <property type="entry name" value="Prostanoid_rcpt"/>
</dbReference>
<evidence type="ECO:0000256" key="8">
    <source>
        <dbReference type="ARBA" id="ARBA00023170"/>
    </source>
</evidence>
<comment type="caution">
    <text evidence="14">The sequence shown here is derived from an EMBL/GenBank/DDBJ whole genome shotgun (WGS) entry which is preliminary data.</text>
</comment>
<keyword evidence="6 11" id="KW-0297">G-protein coupled receptor</keyword>
<evidence type="ECO:0000256" key="4">
    <source>
        <dbReference type="ARBA" id="ARBA00022692"/>
    </source>
</evidence>
<evidence type="ECO:0000256" key="5">
    <source>
        <dbReference type="ARBA" id="ARBA00022989"/>
    </source>
</evidence>
<gene>
    <name evidence="14" type="ORF">AGLY_016085</name>
</gene>
<comment type="subcellular location">
    <subcellularLocation>
        <location evidence="1">Cell membrane</location>
        <topology evidence="1">Multi-pass membrane protein</topology>
    </subcellularLocation>
</comment>
<dbReference type="EMBL" id="VYZN01000079">
    <property type="protein sequence ID" value="KAE9523533.1"/>
    <property type="molecule type" value="Genomic_DNA"/>
</dbReference>
<feature type="transmembrane region" description="Helical" evidence="12">
    <location>
        <begin position="63"/>
        <end position="85"/>
    </location>
</feature>
<feature type="transmembrane region" description="Helical" evidence="12">
    <location>
        <begin position="286"/>
        <end position="310"/>
    </location>
</feature>
<evidence type="ECO:0000256" key="6">
    <source>
        <dbReference type="ARBA" id="ARBA00023040"/>
    </source>
</evidence>
<dbReference type="PANTHER" id="PTHR11866:SF16">
    <property type="entry name" value="PROSTAGLANDIN E2 RECEPTOR EP4 SUBTYPE-LIKE PROTEIN"/>
    <property type="match status" value="1"/>
</dbReference>
<evidence type="ECO:0000256" key="3">
    <source>
        <dbReference type="ARBA" id="ARBA00022475"/>
    </source>
</evidence>
<dbReference type="Gene3D" id="1.20.1070.10">
    <property type="entry name" value="Rhodopsin 7-helix transmembrane proteins"/>
    <property type="match status" value="1"/>
</dbReference>
<keyword evidence="10 11" id="KW-0807">Transducer</keyword>